<dbReference type="SUPFAM" id="SSF53383">
    <property type="entry name" value="PLP-dependent transferases"/>
    <property type="match status" value="1"/>
</dbReference>
<dbReference type="EMBL" id="JAUCMV010000005">
    <property type="protein sequence ID" value="KAK0399364.1"/>
    <property type="molecule type" value="Genomic_DNA"/>
</dbReference>
<organism evidence="11 12">
    <name type="scientific">Steinernema hermaphroditum</name>
    <dbReference type="NCBI Taxonomy" id="289476"/>
    <lineage>
        <taxon>Eukaryota</taxon>
        <taxon>Metazoa</taxon>
        <taxon>Ecdysozoa</taxon>
        <taxon>Nematoda</taxon>
        <taxon>Chromadorea</taxon>
        <taxon>Rhabditida</taxon>
        <taxon>Tylenchina</taxon>
        <taxon>Panagrolaimomorpha</taxon>
        <taxon>Strongyloidoidea</taxon>
        <taxon>Steinernematidae</taxon>
        <taxon>Steinernema</taxon>
    </lineage>
</organism>
<keyword evidence="5" id="KW-0808">Transferase</keyword>
<gene>
    <name evidence="11" type="ORF">QR680_003007</name>
</gene>
<dbReference type="InterPro" id="IPR015421">
    <property type="entry name" value="PyrdxlP-dep_Trfase_major"/>
</dbReference>
<protein>
    <recommendedName>
        <fullName evidence="8">Selenocysteine lyase</fullName>
        <ecNumber evidence="7">4.4.1.16</ecNumber>
    </recommendedName>
</protein>
<proteinExistence type="predicted"/>
<dbReference type="EC" id="4.4.1.16" evidence="7"/>
<keyword evidence="9" id="KW-1133">Transmembrane helix</keyword>
<keyword evidence="9" id="KW-0812">Transmembrane</keyword>
<evidence type="ECO:0000256" key="5">
    <source>
        <dbReference type="ARBA" id="ARBA00022679"/>
    </source>
</evidence>
<keyword evidence="9" id="KW-0472">Membrane</keyword>
<keyword evidence="12" id="KW-1185">Reference proteome</keyword>
<evidence type="ECO:0000256" key="6">
    <source>
        <dbReference type="ARBA" id="ARBA00037407"/>
    </source>
</evidence>
<comment type="subcellular location">
    <subcellularLocation>
        <location evidence="2">Cytoplasm</location>
        <location evidence="2">Cytosol</location>
    </subcellularLocation>
</comment>
<dbReference type="Proteomes" id="UP001175271">
    <property type="component" value="Unassembled WGS sequence"/>
</dbReference>
<feature type="transmembrane region" description="Helical" evidence="9">
    <location>
        <begin position="445"/>
        <end position="468"/>
    </location>
</feature>
<comment type="caution">
    <text evidence="11">The sequence shown here is derived from an EMBL/GenBank/DDBJ whole genome shotgun (WGS) entry which is preliminary data.</text>
</comment>
<dbReference type="InterPro" id="IPR015424">
    <property type="entry name" value="PyrdxlP-dep_Trfase"/>
</dbReference>
<reference evidence="11" key="1">
    <citation type="submission" date="2023-06" db="EMBL/GenBank/DDBJ databases">
        <title>Genomic analysis of the entomopathogenic nematode Steinernema hermaphroditum.</title>
        <authorList>
            <person name="Schwarz E.M."/>
            <person name="Heppert J.K."/>
            <person name="Baniya A."/>
            <person name="Schwartz H.T."/>
            <person name="Tan C.-H."/>
            <person name="Antoshechkin I."/>
            <person name="Sternberg P.W."/>
            <person name="Goodrich-Blair H."/>
            <person name="Dillman A.R."/>
        </authorList>
    </citation>
    <scope>NUCLEOTIDE SEQUENCE</scope>
    <source>
        <strain evidence="11">PS9179</strain>
        <tissue evidence="11">Whole animal</tissue>
    </source>
</reference>
<dbReference type="Pfam" id="PF00266">
    <property type="entry name" value="Aminotran_5"/>
    <property type="match status" value="1"/>
</dbReference>
<dbReference type="PANTHER" id="PTHR11601">
    <property type="entry name" value="CYSTEINE DESULFURYLASE FAMILY MEMBER"/>
    <property type="match status" value="1"/>
</dbReference>
<evidence type="ECO:0000256" key="9">
    <source>
        <dbReference type="SAM" id="Phobius"/>
    </source>
</evidence>
<keyword evidence="4" id="KW-0963">Cytoplasm</keyword>
<feature type="domain" description="Aminotransferase class V" evidence="10">
    <location>
        <begin position="31"/>
        <end position="392"/>
    </location>
</feature>
<comment type="subunit">
    <text evidence="3">Homodimer.</text>
</comment>
<accession>A0AA39LJH9</accession>
<evidence type="ECO:0000256" key="4">
    <source>
        <dbReference type="ARBA" id="ARBA00022490"/>
    </source>
</evidence>
<evidence type="ECO:0000259" key="10">
    <source>
        <dbReference type="Pfam" id="PF00266"/>
    </source>
</evidence>
<evidence type="ECO:0000256" key="8">
    <source>
        <dbReference type="ARBA" id="ARBA00040554"/>
    </source>
</evidence>
<dbReference type="Gene3D" id="1.10.260.50">
    <property type="match status" value="1"/>
</dbReference>
<dbReference type="AlphaFoldDB" id="A0AA39LJH9"/>
<evidence type="ECO:0000256" key="7">
    <source>
        <dbReference type="ARBA" id="ARBA00039054"/>
    </source>
</evidence>
<dbReference type="InterPro" id="IPR015422">
    <property type="entry name" value="PyrdxlP-dep_Trfase_small"/>
</dbReference>
<comment type="cofactor">
    <cofactor evidence="1">
        <name>pyridoxal 5'-phosphate</name>
        <dbReference type="ChEBI" id="CHEBI:597326"/>
    </cofactor>
</comment>
<dbReference type="Gene3D" id="3.40.640.10">
    <property type="entry name" value="Type I PLP-dependent aspartate aminotransferase-like (Major domain)"/>
    <property type="match status" value="1"/>
</dbReference>
<dbReference type="Gene3D" id="3.90.1150.10">
    <property type="entry name" value="Aspartate Aminotransferase, domain 1"/>
    <property type="match status" value="1"/>
</dbReference>
<evidence type="ECO:0000313" key="11">
    <source>
        <dbReference type="EMBL" id="KAK0399364.1"/>
    </source>
</evidence>
<sequence>MCDEIMANRCKDFFPTCDYTMQRQSRRMEPVYLDHNATTPLHSRVKKAIVDSLETWGNPSSSNKFGEEAKSVVEQARRRVAKLFATKPKNIIFTSGGTETNNWIITAAIDGFTCASGKRQSLGVTIEHPSVQIPLRMREQRGDIELFELPIDNKTGMVDIQTLAGLINENTCLVTVMLANNETGVYQPLKEISRIVHDSEFGAKIIIHSDVAQVVGKRRIELEELGVDVVTVVGHKFYAPRIGALVWNDASRPFTLEPLFYGGGQEDGRRSGTENTPMIAGFGIAAEEAADETKQQIIIQNKSAFQDELKRVFGDDVQINFEESDRLENTVSASFLKSRITACDIVDRAETFIASTGAACHATSVTPSAVLLACGISEHDAMRTIRFSFGTTPVSADDINRVVEELRVLTTVTLLGTVSLADIYKTPMFPYQHSLAFSSPTTIMFALRIVFLALVALVGFSVGCLSLGGGCCSHSSCPSYSKCPSYAAVAVAPYAPSYSAPAYSGKK</sequence>
<evidence type="ECO:0000256" key="1">
    <source>
        <dbReference type="ARBA" id="ARBA00001933"/>
    </source>
</evidence>
<dbReference type="PANTHER" id="PTHR11601:SF62">
    <property type="entry name" value="SELENOCYSTEINE LYASE"/>
    <property type="match status" value="1"/>
</dbReference>
<evidence type="ECO:0000313" key="12">
    <source>
        <dbReference type="Proteomes" id="UP001175271"/>
    </source>
</evidence>
<evidence type="ECO:0000256" key="3">
    <source>
        <dbReference type="ARBA" id="ARBA00011738"/>
    </source>
</evidence>
<evidence type="ECO:0000256" key="2">
    <source>
        <dbReference type="ARBA" id="ARBA00004514"/>
    </source>
</evidence>
<dbReference type="GO" id="GO:0005829">
    <property type="term" value="C:cytosol"/>
    <property type="evidence" value="ECO:0007669"/>
    <property type="project" value="UniProtKB-SubCell"/>
</dbReference>
<name>A0AA39LJH9_9BILA</name>
<comment type="function">
    <text evidence="6">Catalyzes the decomposition of L-selenocysteine to L-alanine and elemental selenium.</text>
</comment>
<dbReference type="GO" id="GO:0009000">
    <property type="term" value="F:selenocysteine lyase activity"/>
    <property type="evidence" value="ECO:0007669"/>
    <property type="project" value="UniProtKB-EC"/>
</dbReference>
<dbReference type="InterPro" id="IPR000192">
    <property type="entry name" value="Aminotrans_V_dom"/>
</dbReference>
<dbReference type="GO" id="GO:0016740">
    <property type="term" value="F:transferase activity"/>
    <property type="evidence" value="ECO:0007669"/>
    <property type="project" value="UniProtKB-KW"/>
</dbReference>